<evidence type="ECO:0000313" key="14">
    <source>
        <dbReference type="Proteomes" id="UP000886886"/>
    </source>
</evidence>
<evidence type="ECO:0000256" key="5">
    <source>
        <dbReference type="ARBA" id="ARBA00022967"/>
    </source>
</evidence>
<comment type="subcellular location">
    <subcellularLocation>
        <location evidence="10">Cell membrane</location>
    </subcellularLocation>
</comment>
<keyword evidence="5 10" id="KW-1278">Translocase</keyword>
<dbReference type="GO" id="GO:0022900">
    <property type="term" value="P:electron transport chain"/>
    <property type="evidence" value="ECO:0007669"/>
    <property type="project" value="UniProtKB-UniRule"/>
</dbReference>
<feature type="region of interest" description="Hydrophobic" evidence="10">
    <location>
        <begin position="1"/>
        <end position="27"/>
    </location>
</feature>
<feature type="binding site" evidence="10">
    <location>
        <position position="172"/>
    </location>
    <ligand>
        <name>[4Fe-4S] cluster</name>
        <dbReference type="ChEBI" id="CHEBI:49883"/>
        <label>3</label>
    </ligand>
</feature>
<dbReference type="GO" id="GO:0051539">
    <property type="term" value="F:4 iron, 4 sulfur cluster binding"/>
    <property type="evidence" value="ECO:0007669"/>
    <property type="project" value="UniProtKB-UniRule"/>
</dbReference>
<feature type="domain" description="4Fe-4S ferredoxin-type" evidence="11">
    <location>
        <begin position="163"/>
        <end position="192"/>
    </location>
</feature>
<keyword evidence="3 10" id="KW-0479">Metal-binding</keyword>
<dbReference type="PANTHER" id="PTHR43560:SF1">
    <property type="entry name" value="ION-TRANSLOCATING OXIDOREDUCTASE COMPLEX SUBUNIT B"/>
    <property type="match status" value="1"/>
</dbReference>
<dbReference type="Pfam" id="PF12838">
    <property type="entry name" value="Fer4_7"/>
    <property type="match status" value="1"/>
</dbReference>
<keyword evidence="4 10" id="KW-0677">Repeat</keyword>
<keyword evidence="9 10" id="KW-0472">Membrane</keyword>
<feature type="binding site" evidence="10">
    <location>
        <position position="175"/>
    </location>
    <ligand>
        <name>[4Fe-4S] cluster</name>
        <dbReference type="ChEBI" id="CHEBI:49883"/>
        <label>3</label>
    </ligand>
</feature>
<feature type="domain" description="4Fe-4S" evidence="12">
    <location>
        <begin position="33"/>
        <end position="92"/>
    </location>
</feature>
<comment type="caution">
    <text evidence="10">Lacks conserved residue(s) required for the propagation of feature annotation.</text>
</comment>
<evidence type="ECO:0000256" key="8">
    <source>
        <dbReference type="ARBA" id="ARBA00023014"/>
    </source>
</evidence>
<feature type="domain" description="4Fe-4S ferredoxin-type" evidence="11">
    <location>
        <begin position="206"/>
        <end position="236"/>
    </location>
</feature>
<dbReference type="InterPro" id="IPR017896">
    <property type="entry name" value="4Fe4S_Fe-S-bd"/>
</dbReference>
<keyword evidence="6 10" id="KW-0249">Electron transport</keyword>
<dbReference type="GO" id="GO:0009055">
    <property type="term" value="F:electron transfer activity"/>
    <property type="evidence" value="ECO:0007669"/>
    <property type="project" value="InterPro"/>
</dbReference>
<dbReference type="InterPro" id="IPR007202">
    <property type="entry name" value="4Fe-4S_dom"/>
</dbReference>
<dbReference type="GO" id="GO:0005886">
    <property type="term" value="C:plasma membrane"/>
    <property type="evidence" value="ECO:0007669"/>
    <property type="project" value="UniProtKB-SubCell"/>
</dbReference>
<dbReference type="InterPro" id="IPR050395">
    <property type="entry name" value="4Fe4S_Ferredoxin_RnfB"/>
</dbReference>
<comment type="caution">
    <text evidence="13">The sequence shown here is derived from an EMBL/GenBank/DDBJ whole genome shotgun (WGS) entry which is preliminary data.</text>
</comment>
<evidence type="ECO:0000256" key="2">
    <source>
        <dbReference type="ARBA" id="ARBA00022485"/>
    </source>
</evidence>
<keyword evidence="1 10" id="KW-0813">Transport</keyword>
<keyword evidence="7 10" id="KW-0408">Iron</keyword>
<accession>A0A9D0ZYC9</accession>
<comment type="function">
    <text evidence="10">Part of a membrane-bound complex that couples electron transfer with translocation of ions across the membrane.</text>
</comment>
<dbReference type="PROSITE" id="PS51379">
    <property type="entry name" value="4FE4S_FER_2"/>
    <property type="match status" value="4"/>
</dbReference>
<feature type="binding site" evidence="10">
    <location>
        <position position="50"/>
    </location>
    <ligand>
        <name>[4Fe-4S] cluster</name>
        <dbReference type="ChEBI" id="CHEBI:49883"/>
        <label>1</label>
    </ligand>
</feature>
<proteinExistence type="inferred from homology"/>
<protein>
    <recommendedName>
        <fullName evidence="10">Ion-translocating oxidoreductase complex subunit B</fullName>
        <ecNumber evidence="10">7.-.-.-</ecNumber>
    </recommendedName>
    <alternativeName>
        <fullName evidence="10">Rnf electron transport complex subunit B</fullName>
    </alternativeName>
</protein>
<feature type="binding site" evidence="10">
    <location>
        <position position="58"/>
    </location>
    <ligand>
        <name>[4Fe-4S] cluster</name>
        <dbReference type="ChEBI" id="CHEBI:49883"/>
        <label>1</label>
    </ligand>
</feature>
<evidence type="ECO:0000256" key="9">
    <source>
        <dbReference type="ARBA" id="ARBA00023136"/>
    </source>
</evidence>
<dbReference type="EC" id="7.-.-.-" evidence="10"/>
<keyword evidence="10" id="KW-1003">Cell membrane</keyword>
<dbReference type="Pfam" id="PF25160">
    <property type="entry name" value="LdpA_Fe-S-bd"/>
    <property type="match status" value="1"/>
</dbReference>
<feature type="domain" description="4Fe-4S ferredoxin-type" evidence="11">
    <location>
        <begin position="237"/>
        <end position="266"/>
    </location>
</feature>
<reference evidence="13" key="1">
    <citation type="submission" date="2020-10" db="EMBL/GenBank/DDBJ databases">
        <authorList>
            <person name="Gilroy R."/>
        </authorList>
    </citation>
    <scope>NUCLEOTIDE SEQUENCE</scope>
    <source>
        <strain evidence="13">ChiSjej3B21-11622</strain>
    </source>
</reference>
<comment type="cofactor">
    <cofactor evidence="10">
        <name>[4Fe-4S] cluster</name>
        <dbReference type="ChEBI" id="CHEBI:49883"/>
    </cofactor>
    <text evidence="10">Binds 3 [4Fe-4S] clusters.</text>
</comment>
<dbReference type="CDD" id="cd10549">
    <property type="entry name" value="MtMvhB_like"/>
    <property type="match status" value="1"/>
</dbReference>
<dbReference type="HAMAP" id="MF_00463">
    <property type="entry name" value="RsxB_RnfB"/>
    <property type="match status" value="1"/>
</dbReference>
<organism evidence="13 14">
    <name type="scientific">Candidatus Limivivens merdigallinarum</name>
    <dbReference type="NCBI Taxonomy" id="2840859"/>
    <lineage>
        <taxon>Bacteria</taxon>
        <taxon>Bacillati</taxon>
        <taxon>Bacillota</taxon>
        <taxon>Clostridia</taxon>
        <taxon>Lachnospirales</taxon>
        <taxon>Lachnospiraceae</taxon>
        <taxon>Lachnospiraceae incertae sedis</taxon>
        <taxon>Candidatus Limivivens</taxon>
    </lineage>
</organism>
<feature type="binding site" evidence="10">
    <location>
        <position position="178"/>
    </location>
    <ligand>
        <name>[4Fe-4S] cluster</name>
        <dbReference type="ChEBI" id="CHEBI:49883"/>
        <label>3</label>
    </ligand>
</feature>
<dbReference type="InterPro" id="IPR017900">
    <property type="entry name" value="4Fe4S_Fe_S_CS"/>
</dbReference>
<keyword evidence="8 10" id="KW-0411">Iron-sulfur</keyword>
<evidence type="ECO:0000256" key="7">
    <source>
        <dbReference type="ARBA" id="ARBA00023004"/>
    </source>
</evidence>
<dbReference type="AlphaFoldDB" id="A0A9D0ZYC9"/>
<evidence type="ECO:0000256" key="3">
    <source>
        <dbReference type="ARBA" id="ARBA00022723"/>
    </source>
</evidence>
<evidence type="ECO:0000259" key="12">
    <source>
        <dbReference type="PROSITE" id="PS51656"/>
    </source>
</evidence>
<feature type="binding site" evidence="10">
    <location>
        <position position="149"/>
    </location>
    <ligand>
        <name>[4Fe-4S] cluster</name>
        <dbReference type="ChEBI" id="CHEBI:49883"/>
        <label>2</label>
    </ligand>
</feature>
<name>A0A9D0ZYC9_9FIRM</name>
<dbReference type="Proteomes" id="UP000886886">
    <property type="component" value="Unassembled WGS sequence"/>
</dbReference>
<dbReference type="InterPro" id="IPR010207">
    <property type="entry name" value="Elect_transpt_cplx_RnfB/RsxB"/>
</dbReference>
<sequence>MVTGILLAAALVGGTGLLLGLFLGLADKKFKVEVDEKELAIRDVLPGNNCGGCGYAGCDALAKAIASGEAPAGACPVGGAPVAEKVGAIMGVEAEAGVRMAAFVKCAGDCEKTKVQYEYTGVKDCSMMAFVPAGGAKSCAYGCLGYGSCVKACPFDAIHIVKGIAKVDKEQCKACGKCVEACPRNLIELVPYEQEFLVQCSSKDKGKAVMQACEVGCIGCRKCEKTCEHGAVSVNDNLAHIDPEKCVGCGKCAEACPKKIITGRKEETL</sequence>
<dbReference type="EMBL" id="DVFT01000155">
    <property type="protein sequence ID" value="HIQ96958.1"/>
    <property type="molecule type" value="Genomic_DNA"/>
</dbReference>
<feature type="binding site" evidence="10">
    <location>
        <position position="75"/>
    </location>
    <ligand>
        <name>[4Fe-4S] cluster</name>
        <dbReference type="ChEBI" id="CHEBI:49883"/>
        <label>1</label>
    </ligand>
</feature>
<dbReference type="SUPFAM" id="SSF54862">
    <property type="entry name" value="4Fe-4S ferredoxins"/>
    <property type="match status" value="2"/>
</dbReference>
<reference evidence="13" key="2">
    <citation type="journal article" date="2021" name="PeerJ">
        <title>Extensive microbial diversity within the chicken gut microbiome revealed by metagenomics and culture.</title>
        <authorList>
            <person name="Gilroy R."/>
            <person name="Ravi A."/>
            <person name="Getino M."/>
            <person name="Pursley I."/>
            <person name="Horton D.L."/>
            <person name="Alikhan N.F."/>
            <person name="Baker D."/>
            <person name="Gharbi K."/>
            <person name="Hall N."/>
            <person name="Watson M."/>
            <person name="Adriaenssens E.M."/>
            <person name="Foster-Nyarko E."/>
            <person name="Jarju S."/>
            <person name="Secka A."/>
            <person name="Antonio M."/>
            <person name="Oren A."/>
            <person name="Chaudhuri R.R."/>
            <person name="La Ragione R."/>
            <person name="Hildebrand F."/>
            <person name="Pallen M.J."/>
        </authorList>
    </citation>
    <scope>NUCLEOTIDE SEQUENCE</scope>
    <source>
        <strain evidence="13">ChiSjej3B21-11622</strain>
    </source>
</reference>
<dbReference type="PROSITE" id="PS00198">
    <property type="entry name" value="4FE4S_FER_1"/>
    <property type="match status" value="2"/>
</dbReference>
<feature type="binding site" evidence="10">
    <location>
        <position position="139"/>
    </location>
    <ligand>
        <name>[4Fe-4S] cluster</name>
        <dbReference type="ChEBI" id="CHEBI:49883"/>
        <label>2</label>
    </ligand>
</feature>
<comment type="subunit">
    <text evidence="10">The complex is composed of six subunits: RnfA, RnfB, RnfC, RnfD, RnfE and RnfG.</text>
</comment>
<comment type="similarity">
    <text evidence="10">Belongs to the 4Fe4S bacterial-type ferredoxin family. RnfB subfamily.</text>
</comment>
<evidence type="ECO:0000259" key="11">
    <source>
        <dbReference type="PROSITE" id="PS51379"/>
    </source>
</evidence>
<evidence type="ECO:0000313" key="13">
    <source>
        <dbReference type="EMBL" id="HIQ96958.1"/>
    </source>
</evidence>
<feature type="binding site" evidence="10">
    <location>
        <position position="182"/>
    </location>
    <ligand>
        <name>[4Fe-4S] cluster</name>
        <dbReference type="ChEBI" id="CHEBI:49883"/>
        <label>2</label>
    </ligand>
</feature>
<gene>
    <name evidence="10" type="primary">rnfB</name>
    <name evidence="13" type="ORF">IAB26_10380</name>
</gene>
<feature type="binding site" evidence="10">
    <location>
        <position position="143"/>
    </location>
    <ligand>
        <name>[4Fe-4S] cluster</name>
        <dbReference type="ChEBI" id="CHEBI:49883"/>
        <label>2</label>
    </ligand>
</feature>
<feature type="binding site" evidence="10">
    <location>
        <position position="153"/>
    </location>
    <ligand>
        <name>[4Fe-4S] cluster</name>
        <dbReference type="ChEBI" id="CHEBI:49883"/>
        <label>3</label>
    </ligand>
</feature>
<evidence type="ECO:0000256" key="6">
    <source>
        <dbReference type="ARBA" id="ARBA00022982"/>
    </source>
</evidence>
<keyword evidence="2 10" id="KW-0004">4Fe-4S</keyword>
<dbReference type="Pfam" id="PF04060">
    <property type="entry name" value="FeS"/>
    <property type="match status" value="1"/>
</dbReference>
<evidence type="ECO:0000256" key="4">
    <source>
        <dbReference type="ARBA" id="ARBA00022737"/>
    </source>
</evidence>
<dbReference type="PANTHER" id="PTHR43560">
    <property type="entry name" value="ION-TRANSLOCATING OXIDOREDUCTASE COMPLEX SUBUNIT B"/>
    <property type="match status" value="1"/>
</dbReference>
<dbReference type="PROSITE" id="PS51656">
    <property type="entry name" value="4FE4S"/>
    <property type="match status" value="1"/>
</dbReference>
<dbReference type="Gene3D" id="1.10.15.40">
    <property type="entry name" value="Electron transport complex subunit B, putative Fe-S cluster"/>
    <property type="match status" value="1"/>
</dbReference>
<evidence type="ECO:0000256" key="1">
    <source>
        <dbReference type="ARBA" id="ARBA00022448"/>
    </source>
</evidence>
<dbReference type="InterPro" id="IPR057431">
    <property type="entry name" value="LdpA_Fe-S-bd"/>
</dbReference>
<dbReference type="GO" id="GO:0046872">
    <property type="term" value="F:metal ion binding"/>
    <property type="evidence" value="ECO:0007669"/>
    <property type="project" value="UniProtKB-KW"/>
</dbReference>
<dbReference type="NCBIfam" id="TIGR01944">
    <property type="entry name" value="rnfB"/>
    <property type="match status" value="1"/>
</dbReference>
<dbReference type="Gene3D" id="3.30.70.20">
    <property type="match status" value="2"/>
</dbReference>
<feature type="binding site" evidence="10">
    <location>
        <position position="53"/>
    </location>
    <ligand>
        <name>[4Fe-4S] cluster</name>
        <dbReference type="ChEBI" id="CHEBI:49883"/>
        <label>1</label>
    </ligand>
</feature>
<evidence type="ECO:0000256" key="10">
    <source>
        <dbReference type="HAMAP-Rule" id="MF_00463"/>
    </source>
</evidence>
<feature type="domain" description="4Fe-4S ferredoxin-type" evidence="11">
    <location>
        <begin position="130"/>
        <end position="162"/>
    </location>
</feature>